<feature type="region of interest" description="Disordered" evidence="1">
    <location>
        <begin position="1"/>
        <end position="35"/>
    </location>
</feature>
<dbReference type="Proteomes" id="UP001595530">
    <property type="component" value="Unassembled WGS sequence"/>
</dbReference>
<keyword evidence="4" id="KW-1185">Reference proteome</keyword>
<sequence length="133" mass="14504">MPKNKPPATRNNQPKPVPQQQQTIQSSQQWSGPLPPPAALDQFNQIIPNGAERIMRMVEQEQAHRIEYESSALKATIRDTLRGHWIGAAISLAAIGGCIYSVYIHAHPAVSVALVSVPIASIIHAILKSKSTK</sequence>
<accession>A0ABV7F0R0</accession>
<evidence type="ECO:0000256" key="2">
    <source>
        <dbReference type="SAM" id="Phobius"/>
    </source>
</evidence>
<feature type="compositionally biased region" description="Low complexity" evidence="1">
    <location>
        <begin position="18"/>
        <end position="31"/>
    </location>
</feature>
<keyword evidence="2" id="KW-0812">Transmembrane</keyword>
<reference evidence="4" key="1">
    <citation type="journal article" date="2019" name="Int. J. Syst. Evol. Microbiol.">
        <title>The Global Catalogue of Microorganisms (GCM) 10K type strain sequencing project: providing services to taxonomists for standard genome sequencing and annotation.</title>
        <authorList>
            <consortium name="The Broad Institute Genomics Platform"/>
            <consortium name="The Broad Institute Genome Sequencing Center for Infectious Disease"/>
            <person name="Wu L."/>
            <person name="Ma J."/>
        </authorList>
    </citation>
    <scope>NUCLEOTIDE SEQUENCE [LARGE SCALE GENOMIC DNA]</scope>
    <source>
        <strain evidence="4">KCTC 42986</strain>
    </source>
</reference>
<dbReference type="Pfam" id="PF10097">
    <property type="entry name" value="DUF2335"/>
    <property type="match status" value="1"/>
</dbReference>
<keyword evidence="2" id="KW-1133">Transmembrane helix</keyword>
<gene>
    <name evidence="3" type="ORF">ACFOFO_05555</name>
</gene>
<evidence type="ECO:0000313" key="3">
    <source>
        <dbReference type="EMBL" id="MFC3107427.1"/>
    </source>
</evidence>
<keyword evidence="2" id="KW-0472">Membrane</keyword>
<comment type="caution">
    <text evidence="3">The sequence shown here is derived from an EMBL/GenBank/DDBJ whole genome shotgun (WGS) entry which is preliminary data.</text>
</comment>
<dbReference type="InterPro" id="IPR019284">
    <property type="entry name" value="RP532"/>
</dbReference>
<feature type="transmembrane region" description="Helical" evidence="2">
    <location>
        <begin position="109"/>
        <end position="127"/>
    </location>
</feature>
<evidence type="ECO:0000313" key="4">
    <source>
        <dbReference type="Proteomes" id="UP001595530"/>
    </source>
</evidence>
<name>A0ABV7F0R0_9BURK</name>
<dbReference type="RefSeq" id="WP_390323022.1">
    <property type="nucleotide sequence ID" value="NZ_JBHRTP010000013.1"/>
</dbReference>
<protein>
    <submittedName>
        <fullName evidence="3">DUF2335 domain-containing protein</fullName>
    </submittedName>
</protein>
<feature type="transmembrane region" description="Helical" evidence="2">
    <location>
        <begin position="83"/>
        <end position="103"/>
    </location>
</feature>
<dbReference type="EMBL" id="JBHRTP010000013">
    <property type="protein sequence ID" value="MFC3107427.1"/>
    <property type="molecule type" value="Genomic_DNA"/>
</dbReference>
<evidence type="ECO:0000256" key="1">
    <source>
        <dbReference type="SAM" id="MobiDB-lite"/>
    </source>
</evidence>
<organism evidence="3 4">
    <name type="scientific">Undibacterium arcticum</name>
    <dbReference type="NCBI Taxonomy" id="1762892"/>
    <lineage>
        <taxon>Bacteria</taxon>
        <taxon>Pseudomonadati</taxon>
        <taxon>Pseudomonadota</taxon>
        <taxon>Betaproteobacteria</taxon>
        <taxon>Burkholderiales</taxon>
        <taxon>Oxalobacteraceae</taxon>
        <taxon>Undibacterium</taxon>
    </lineage>
</organism>
<proteinExistence type="predicted"/>